<dbReference type="RefSeq" id="WP_036874088.1">
    <property type="nucleotide sequence ID" value="NZ_JRNN01000078.1"/>
</dbReference>
<proteinExistence type="predicted"/>
<dbReference type="Pfam" id="PF16215">
    <property type="entry name" value="DUF4876"/>
    <property type="match status" value="1"/>
</dbReference>
<reference evidence="1 2" key="1">
    <citation type="submission" date="2014-07" db="EMBL/GenBank/DDBJ databases">
        <authorList>
            <person name="McCorrison J."/>
            <person name="Sanka R."/>
            <person name="Torralba M."/>
            <person name="Gillis M."/>
            <person name="Haft D.H."/>
            <person name="Methe B."/>
            <person name="Sutton G."/>
            <person name="Nelson K.E."/>
        </authorList>
    </citation>
    <scope>NUCLEOTIDE SEQUENCE [LARGE SCALE GENOMIC DNA]</scope>
    <source>
        <strain evidence="1 2">DNF00853</strain>
    </source>
</reference>
<dbReference type="Proteomes" id="UP000029556">
    <property type="component" value="Unassembled WGS sequence"/>
</dbReference>
<organism evidence="1 2">
    <name type="scientific">Hoylesella buccalis DNF00853</name>
    <dbReference type="NCBI Taxonomy" id="1401074"/>
    <lineage>
        <taxon>Bacteria</taxon>
        <taxon>Pseudomonadati</taxon>
        <taxon>Bacteroidota</taxon>
        <taxon>Bacteroidia</taxon>
        <taxon>Bacteroidales</taxon>
        <taxon>Prevotellaceae</taxon>
        <taxon>Hoylesella</taxon>
    </lineage>
</organism>
<comment type="caution">
    <text evidence="1">The sequence shown here is derived from an EMBL/GenBank/DDBJ whole genome shotgun (WGS) entry which is preliminary data.</text>
</comment>
<name>A0A095ZHK1_9BACT</name>
<evidence type="ECO:0000313" key="2">
    <source>
        <dbReference type="Proteomes" id="UP000029556"/>
    </source>
</evidence>
<dbReference type="EMBL" id="JRNN01000078">
    <property type="protein sequence ID" value="KGF33781.1"/>
    <property type="molecule type" value="Genomic_DNA"/>
</dbReference>
<dbReference type="AlphaFoldDB" id="A0A095ZHK1"/>
<protein>
    <recommendedName>
        <fullName evidence="3">DUF4876 domain-containing protein</fullName>
    </recommendedName>
</protein>
<evidence type="ECO:0000313" key="1">
    <source>
        <dbReference type="EMBL" id="KGF33781.1"/>
    </source>
</evidence>
<accession>A0A095ZHK1</accession>
<evidence type="ECO:0008006" key="3">
    <source>
        <dbReference type="Google" id="ProtNLM"/>
    </source>
</evidence>
<dbReference type="OrthoDB" id="1409865at2"/>
<gene>
    <name evidence="1" type="ORF">HMPREF2137_10180</name>
</gene>
<sequence>MKKMMLCALATIALFANCTRDGQPEEKKNTAETESADLIIKDIYYAGDFVETPYGNKSEETDDKFISVYNPTDHDISLENMALALCQYNAVDKINFEKPNCDYRQKGFGVSNMIGFPKDKSGKPYTVKAGKTIVIAMRAINHAEGYKKYLTEYGEDPTKYKGIEKLIDLSKADFEWGQNGNENVPHMTFLYCKENDKEQEKRMKEDKSKVGVWDEDDDEYVPFGFERNFTIALIRLAEPIEKIKENMNNAKVNEALLKEIEEPTAKYGRYVMWNESGHHSHSQILMFLPNQWVVDAVNVRFKGVTTEKSFPISGTLDKGWNGVYDKADDKLEVGAGKMLTRRFNGKRLSDTNNSSVDFEVKKVVVPTK</sequence>
<dbReference type="InterPro" id="IPR032627">
    <property type="entry name" value="DUF4876"/>
</dbReference>